<evidence type="ECO:0000313" key="2">
    <source>
        <dbReference type="Proteomes" id="UP000593890"/>
    </source>
</evidence>
<dbReference type="RefSeq" id="WP_090266684.1">
    <property type="nucleotide sequence ID" value="NZ_AP023321.1"/>
</dbReference>
<dbReference type="InterPro" id="IPR014975">
    <property type="entry name" value="DUF1836"/>
</dbReference>
<dbReference type="Proteomes" id="UP000593890">
    <property type="component" value="Chromosome"/>
</dbReference>
<keyword evidence="2" id="KW-1185">Reference proteome</keyword>
<dbReference type="Pfam" id="PF08876">
    <property type="entry name" value="DUF1836"/>
    <property type="match status" value="1"/>
</dbReference>
<name>A0A7I8D2W0_9FIRM</name>
<accession>A0A7I8D2W0</accession>
<organism evidence="1 2">
    <name type="scientific">Solibaculum mannosilyticum</name>
    <dbReference type="NCBI Taxonomy" id="2780922"/>
    <lineage>
        <taxon>Bacteria</taxon>
        <taxon>Bacillati</taxon>
        <taxon>Bacillota</taxon>
        <taxon>Clostridia</taxon>
        <taxon>Eubacteriales</taxon>
        <taxon>Oscillospiraceae</taxon>
        <taxon>Solibaculum</taxon>
    </lineage>
</organism>
<protein>
    <recommendedName>
        <fullName evidence="3">DUF1836 domain-containing protein</fullName>
    </recommendedName>
</protein>
<gene>
    <name evidence="1" type="ORF">C12CBH8_06910</name>
</gene>
<dbReference type="PANTHER" id="PTHR40056">
    <property type="entry name" value="HYPOTHETICAL CYTOSOLIC PROTEIN"/>
    <property type="match status" value="1"/>
</dbReference>
<sequence length="188" mass="21902">MESRLPDLTQWMGQMEHNHLARWDELPDLELYMDQVITYLDRQLTAFKQKEEKGITSSMINNYVKDGLVPRPKGKKYQKRHLADLLTVCTLKPVLPISDIALLLEQVPEEQRPTFHNDLCEMLDHCFSQLSGWMGESLQEEEEEDSDHLMHLALQLSVEAATRRVAAQRIFAGLKEQNEKRKEETGKR</sequence>
<proteinExistence type="predicted"/>
<dbReference type="KEGG" id="sman:C12CBH8_06910"/>
<evidence type="ECO:0008006" key="3">
    <source>
        <dbReference type="Google" id="ProtNLM"/>
    </source>
</evidence>
<reference evidence="2" key="1">
    <citation type="submission" date="2020-07" db="EMBL/GenBank/DDBJ databases">
        <title>Complete genome sequencing of Clostridia bacterium strain 12CBH8.</title>
        <authorList>
            <person name="Sakamoto M."/>
            <person name="Murakami T."/>
            <person name="Mori H."/>
        </authorList>
    </citation>
    <scope>NUCLEOTIDE SEQUENCE [LARGE SCALE GENOMIC DNA]</scope>
    <source>
        <strain evidence="2">12CBH8</strain>
    </source>
</reference>
<dbReference type="PANTHER" id="PTHR40056:SF1">
    <property type="entry name" value="DUF1836 DOMAIN-CONTAINING PROTEIN"/>
    <property type="match status" value="1"/>
</dbReference>
<dbReference type="EMBL" id="AP023321">
    <property type="protein sequence ID" value="BCI60052.1"/>
    <property type="molecule type" value="Genomic_DNA"/>
</dbReference>
<dbReference type="AlphaFoldDB" id="A0A7I8D2W0"/>
<evidence type="ECO:0000313" key="1">
    <source>
        <dbReference type="EMBL" id="BCI60052.1"/>
    </source>
</evidence>